<evidence type="ECO:0000313" key="1">
    <source>
        <dbReference type="EMBL" id="OMP12430.1"/>
    </source>
</evidence>
<name>A0A1R3KZE7_9ROSI</name>
<organism evidence="1 2">
    <name type="scientific">Corchorus olitorius</name>
    <dbReference type="NCBI Taxonomy" id="93759"/>
    <lineage>
        <taxon>Eukaryota</taxon>
        <taxon>Viridiplantae</taxon>
        <taxon>Streptophyta</taxon>
        <taxon>Embryophyta</taxon>
        <taxon>Tracheophyta</taxon>
        <taxon>Spermatophyta</taxon>
        <taxon>Magnoliopsida</taxon>
        <taxon>eudicotyledons</taxon>
        <taxon>Gunneridae</taxon>
        <taxon>Pentapetalae</taxon>
        <taxon>rosids</taxon>
        <taxon>malvids</taxon>
        <taxon>Malvales</taxon>
        <taxon>Malvaceae</taxon>
        <taxon>Grewioideae</taxon>
        <taxon>Apeibeae</taxon>
        <taxon>Corchorus</taxon>
    </lineage>
</organism>
<sequence>MLLELLEQYLLGPNLCYSFYTCDSGTIPGVAALPSERDLEGFGWKNFLPACRSVESILNSQVKVGMSAKPASRVPAAVYGYTWLDRIGFGALAYRFSKREIPEVKERGKETEEIATSETIHLWRAEYSEDAFTPPSELDTEALDTTFGIFN</sequence>
<evidence type="ECO:0000313" key="2">
    <source>
        <dbReference type="Proteomes" id="UP000187203"/>
    </source>
</evidence>
<dbReference type="Proteomes" id="UP000187203">
    <property type="component" value="Unassembled WGS sequence"/>
</dbReference>
<protein>
    <submittedName>
        <fullName evidence="1">Uncharacterized protein</fullName>
    </submittedName>
</protein>
<dbReference type="AlphaFoldDB" id="A0A1R3KZE7"/>
<dbReference type="EMBL" id="AWUE01009369">
    <property type="protein sequence ID" value="OMP12430.1"/>
    <property type="molecule type" value="Genomic_DNA"/>
</dbReference>
<comment type="caution">
    <text evidence="1">The sequence shown here is derived from an EMBL/GenBank/DDBJ whole genome shotgun (WGS) entry which is preliminary data.</text>
</comment>
<proteinExistence type="predicted"/>
<accession>A0A1R3KZE7</accession>
<reference evidence="2" key="1">
    <citation type="submission" date="2013-09" db="EMBL/GenBank/DDBJ databases">
        <title>Corchorus olitorius genome sequencing.</title>
        <authorList>
            <person name="Alam M."/>
            <person name="Haque M.S."/>
            <person name="Islam M.S."/>
            <person name="Emdad E.M."/>
            <person name="Islam M.M."/>
            <person name="Ahmed B."/>
            <person name="Halim A."/>
            <person name="Hossen Q.M.M."/>
            <person name="Hossain M.Z."/>
            <person name="Ahmed R."/>
            <person name="Khan M.M."/>
            <person name="Islam R."/>
            <person name="Rashid M.M."/>
            <person name="Khan S.A."/>
            <person name="Rahman M.S."/>
            <person name="Alam M."/>
            <person name="Yahiya A.S."/>
            <person name="Khan M.S."/>
            <person name="Azam M.S."/>
            <person name="Haque T."/>
            <person name="Lashkar M.Z.H."/>
            <person name="Akhand A.I."/>
            <person name="Morshed G."/>
            <person name="Roy S."/>
            <person name="Uddin K.S."/>
            <person name="Rabeya T."/>
            <person name="Hossain A.S."/>
            <person name="Chowdhury A."/>
            <person name="Snigdha A.R."/>
            <person name="Mortoza M.S."/>
            <person name="Matin S.A."/>
            <person name="Hoque S.M.E."/>
            <person name="Islam M.K."/>
            <person name="Roy D.K."/>
            <person name="Haider R."/>
            <person name="Moosa M.M."/>
            <person name="Elias S.M."/>
            <person name="Hasan A.M."/>
            <person name="Jahan S."/>
            <person name="Shafiuddin M."/>
            <person name="Mahmood N."/>
            <person name="Shommy N.S."/>
        </authorList>
    </citation>
    <scope>NUCLEOTIDE SEQUENCE [LARGE SCALE GENOMIC DNA]</scope>
    <source>
        <strain evidence="2">cv. O-4</strain>
    </source>
</reference>
<gene>
    <name evidence="1" type="ORF">COLO4_03224</name>
</gene>
<keyword evidence="2" id="KW-1185">Reference proteome</keyword>